<gene>
    <name evidence="1" type="ORF">BU26DRAFT_567452</name>
</gene>
<dbReference type="OrthoDB" id="3893333at2759"/>
<keyword evidence="2" id="KW-1185">Reference proteome</keyword>
<dbReference type="EMBL" id="ML987199">
    <property type="protein sequence ID" value="KAF2245935.1"/>
    <property type="molecule type" value="Genomic_DNA"/>
</dbReference>
<dbReference type="AlphaFoldDB" id="A0A6A6I5Y1"/>
<dbReference type="Proteomes" id="UP000800094">
    <property type="component" value="Unassembled WGS sequence"/>
</dbReference>
<sequence length="495" mass="56658">MPSLFESLPAETFNRILSYLLHYKETARPGTSTRPRRYAFEPVVLRLNNAIYNLARSFFHKQNQWIVVNLNVPRLLISPEKFGIPVFCIPNSHLVGRLPEGVIRADIMFPTPIQDERVWLTAQERTCSYTGHPIETTCTTYLVLPPDLRDFISYLRLNVLTYCARVRNGAVFTAFAAIQERVTVAGLSINLELAPDAPPEYRALLGSFSALHGHFHQFTIKNNPDIQLSNSIRRSITTSHPDPSSIISECVKAILWLQRVAEEHMVAGRYALALTSYMFCNIFNDCSPLCNLTIDFPYRLQLWCDNLYYALAATNTANACLARVRGNLYHRGEDADSRKLMFNHEADAISFLTDQDANGSAEKLFAGVYEAILGADKILNSIGDRMLDARRMKIMWMSVYDGNHPIDSVYRPFIRALENLLSEYYRTNLEEKKTAHLRELMREVKPWRWLIHEDDYSSDMLDLGLQLVDGDEEGRYSLFEIPWGGEGRPGQRYLL</sequence>
<accession>A0A6A6I5Y1</accession>
<organism evidence="1 2">
    <name type="scientific">Trematosphaeria pertusa</name>
    <dbReference type="NCBI Taxonomy" id="390896"/>
    <lineage>
        <taxon>Eukaryota</taxon>
        <taxon>Fungi</taxon>
        <taxon>Dikarya</taxon>
        <taxon>Ascomycota</taxon>
        <taxon>Pezizomycotina</taxon>
        <taxon>Dothideomycetes</taxon>
        <taxon>Pleosporomycetidae</taxon>
        <taxon>Pleosporales</taxon>
        <taxon>Massarineae</taxon>
        <taxon>Trematosphaeriaceae</taxon>
        <taxon>Trematosphaeria</taxon>
    </lineage>
</organism>
<evidence type="ECO:0000313" key="1">
    <source>
        <dbReference type="EMBL" id="KAF2245935.1"/>
    </source>
</evidence>
<evidence type="ECO:0000313" key="2">
    <source>
        <dbReference type="Proteomes" id="UP000800094"/>
    </source>
</evidence>
<dbReference type="GeneID" id="54586985"/>
<protein>
    <submittedName>
        <fullName evidence="1">Uncharacterized protein</fullName>
    </submittedName>
</protein>
<name>A0A6A6I5Y1_9PLEO</name>
<reference evidence="1" key="1">
    <citation type="journal article" date="2020" name="Stud. Mycol.">
        <title>101 Dothideomycetes genomes: a test case for predicting lifestyles and emergence of pathogens.</title>
        <authorList>
            <person name="Haridas S."/>
            <person name="Albert R."/>
            <person name="Binder M."/>
            <person name="Bloem J."/>
            <person name="Labutti K."/>
            <person name="Salamov A."/>
            <person name="Andreopoulos B."/>
            <person name="Baker S."/>
            <person name="Barry K."/>
            <person name="Bills G."/>
            <person name="Bluhm B."/>
            <person name="Cannon C."/>
            <person name="Castanera R."/>
            <person name="Culley D."/>
            <person name="Daum C."/>
            <person name="Ezra D."/>
            <person name="Gonzalez J."/>
            <person name="Henrissat B."/>
            <person name="Kuo A."/>
            <person name="Liang C."/>
            <person name="Lipzen A."/>
            <person name="Lutzoni F."/>
            <person name="Magnuson J."/>
            <person name="Mondo S."/>
            <person name="Nolan M."/>
            <person name="Ohm R."/>
            <person name="Pangilinan J."/>
            <person name="Park H.-J."/>
            <person name="Ramirez L."/>
            <person name="Alfaro M."/>
            <person name="Sun H."/>
            <person name="Tritt A."/>
            <person name="Yoshinaga Y."/>
            <person name="Zwiers L.-H."/>
            <person name="Turgeon B."/>
            <person name="Goodwin S."/>
            <person name="Spatafora J."/>
            <person name="Crous P."/>
            <person name="Grigoriev I."/>
        </authorList>
    </citation>
    <scope>NUCLEOTIDE SEQUENCE</scope>
    <source>
        <strain evidence="1">CBS 122368</strain>
    </source>
</reference>
<proteinExistence type="predicted"/>
<dbReference type="RefSeq" id="XP_033680939.1">
    <property type="nucleotide sequence ID" value="XM_033833655.1"/>
</dbReference>